<feature type="compositionally biased region" description="Low complexity" evidence="1">
    <location>
        <begin position="319"/>
        <end position="328"/>
    </location>
</feature>
<feature type="compositionally biased region" description="Basic and acidic residues" evidence="1">
    <location>
        <begin position="1444"/>
        <end position="1464"/>
    </location>
</feature>
<feature type="compositionally biased region" description="Low complexity" evidence="1">
    <location>
        <begin position="973"/>
        <end position="982"/>
    </location>
</feature>
<feature type="region of interest" description="Disordered" evidence="1">
    <location>
        <begin position="431"/>
        <end position="530"/>
    </location>
</feature>
<feature type="compositionally biased region" description="Basic and acidic residues" evidence="1">
    <location>
        <begin position="1172"/>
        <end position="1182"/>
    </location>
</feature>
<dbReference type="EMBL" id="AP023356">
    <property type="protein sequence ID" value="BCJ44696.1"/>
    <property type="molecule type" value="Genomic_DNA"/>
</dbReference>
<reference evidence="2 3" key="1">
    <citation type="submission" date="2020-08" db="EMBL/GenBank/DDBJ databases">
        <title>Whole genome shotgun sequence of Actinoplanes ianthinogenes NBRC 13996.</title>
        <authorList>
            <person name="Komaki H."/>
            <person name="Tamura T."/>
        </authorList>
    </citation>
    <scope>NUCLEOTIDE SEQUENCE [LARGE SCALE GENOMIC DNA]</scope>
    <source>
        <strain evidence="2 3">NBRC 13996</strain>
    </source>
</reference>
<evidence type="ECO:0000313" key="2">
    <source>
        <dbReference type="EMBL" id="BCJ44696.1"/>
    </source>
</evidence>
<feature type="compositionally biased region" description="Low complexity" evidence="1">
    <location>
        <begin position="816"/>
        <end position="833"/>
    </location>
</feature>
<keyword evidence="3" id="KW-1185">Reference proteome</keyword>
<feature type="compositionally biased region" description="Low complexity" evidence="1">
    <location>
        <begin position="1317"/>
        <end position="1336"/>
    </location>
</feature>
<dbReference type="RefSeq" id="WP_189329539.1">
    <property type="nucleotide sequence ID" value="NZ_AP023356.1"/>
</dbReference>
<feature type="compositionally biased region" description="Low complexity" evidence="1">
    <location>
        <begin position="729"/>
        <end position="757"/>
    </location>
</feature>
<feature type="compositionally biased region" description="Basic and acidic residues" evidence="1">
    <location>
        <begin position="1286"/>
        <end position="1301"/>
    </location>
</feature>
<protein>
    <submittedName>
        <fullName evidence="2">Uncharacterized protein</fullName>
    </submittedName>
</protein>
<feature type="compositionally biased region" description="Low complexity" evidence="1">
    <location>
        <begin position="1052"/>
        <end position="1089"/>
    </location>
</feature>
<proteinExistence type="predicted"/>
<feature type="compositionally biased region" description="Basic residues" evidence="1">
    <location>
        <begin position="1474"/>
        <end position="1485"/>
    </location>
</feature>
<accession>A0ABN6CJC2</accession>
<feature type="compositionally biased region" description="Basic and acidic residues" evidence="1">
    <location>
        <begin position="985"/>
        <end position="1004"/>
    </location>
</feature>
<gene>
    <name evidence="2" type="ORF">Aiant_53530</name>
</gene>
<feature type="compositionally biased region" description="Low complexity" evidence="1">
    <location>
        <begin position="633"/>
        <end position="647"/>
    </location>
</feature>
<feature type="compositionally biased region" description="Polar residues" evidence="1">
    <location>
        <begin position="477"/>
        <end position="491"/>
    </location>
</feature>
<feature type="compositionally biased region" description="Low complexity" evidence="1">
    <location>
        <begin position="1152"/>
        <end position="1161"/>
    </location>
</feature>
<feature type="region of interest" description="Disordered" evidence="1">
    <location>
        <begin position="626"/>
        <end position="883"/>
    </location>
</feature>
<feature type="compositionally biased region" description="Pro residues" evidence="1">
    <location>
        <begin position="1337"/>
        <end position="1346"/>
    </location>
</feature>
<feature type="compositionally biased region" description="Low complexity" evidence="1">
    <location>
        <begin position="584"/>
        <end position="596"/>
    </location>
</feature>
<feature type="compositionally biased region" description="Basic and acidic residues" evidence="1">
    <location>
        <begin position="674"/>
        <end position="688"/>
    </location>
</feature>
<dbReference type="PROSITE" id="PS51257">
    <property type="entry name" value="PROKAR_LIPOPROTEIN"/>
    <property type="match status" value="1"/>
</dbReference>
<feature type="region of interest" description="Disordered" evidence="1">
    <location>
        <begin position="574"/>
        <end position="596"/>
    </location>
</feature>
<feature type="region of interest" description="Disordered" evidence="1">
    <location>
        <begin position="973"/>
        <end position="1089"/>
    </location>
</feature>
<feature type="compositionally biased region" description="Low complexity" evidence="1">
    <location>
        <begin position="1347"/>
        <end position="1399"/>
    </location>
</feature>
<feature type="region of interest" description="Disordered" evidence="1">
    <location>
        <begin position="277"/>
        <end position="345"/>
    </location>
</feature>
<evidence type="ECO:0000256" key="1">
    <source>
        <dbReference type="SAM" id="MobiDB-lite"/>
    </source>
</evidence>
<sequence length="1494" mass="147888">MRLFRPVLGMLLLTIGLPALLAGGCLWAALRHRDAGGAFSAELQRLSVPGYAIVVPDVDRLLRDDASFARVGGTELRITALTDEGPAFVGLAPAGEVESYLRGVPHTEVRGVQVGTGELPITSARFDGDRSLPSAPGHQDFWTRTGGGALRWTPGDLTGGYSLVIMNATGGEGLRLNGTVEVRPGWLDPTAWGLLSLGAMLAMAGVIVLAMPGRRREVVYVVEPSQVPELMLAIGAPLPRLGLESGARRALPGADPSGFDAFDQNVVRTLGRRGPGGLFGFGQGGAHRPRTLADTQPARPPALPQFAWPPKNPGGPDRASLPPSSGTPTAPPTPSSEPVPSALATAGHVPGTAAASTMSGGAAAGAMSGAAVAGTMPGTAAAGGMTGAALTGHLPGAADPGHLVGTTHAGIAPGGITPVVPGALPIPATAGLAGATSTPGAGAETPAPGRPLSLLGATPAMDEVSGPPVGARPDLSGSASRMRSDLSNAVSGASPDLARPVSGPRSDLSSPASGPRADLSSPAPGSRAERHLRRRLPAPTDLPEFQATAVGAWVAQTAPERARQTEAQAAAALAEAARHRAAKPAEQPAASTAAGLAAEAAGNRAAELAEQPAASTAAGSDVAVADRAGSERAAGLAAEPAFAAADGKAVDKAGRQGPEAGPARSAEKPGSAGEEPRHRKKRDGDRRGGVWPAPAPRRVALLTGPAATDWAATGLTRMGGSRPSPKPNSPNAEAQSASPAQPKAPAAPDAPVLAGPAGTQRQAPPTSAAQGAARVAAASGAAKVAAAQGIAKTALAETGGTPSPQGPVRQRAAEPESTTTTVAEQSEAAATESSENKPEWPPVGEPSRPATEDAEPGTTTDDTNPAEPATEDLAAAGSVAGEAAVGEPVTGDLAAAGPVAGEAAVGEPVTGDLAAAGSVAGEAPADEPVTVDLAAAGSVAGEAAVGESVTGDLAVAGEAAVAEPVTEDPAVAALATGDAAADGLGGERRDKGKLGERLGTEKLPDPSADGSVSEGAAEVNGSAPETETREESKPPIVPFPTRQPGGPAAPVPTARTAESAIAASAASASAGSASAGSGPATAGPEAGESVGVVKPAANVDANLGARKVGEEGRVSIHAVEAGPVGEVAVGGADGRTEESAETDDLPGGEQVAATPKAAAMAGPTRALMPRQPSERAAEERSSIHAVEAAPIADQRAGTEPTQPADTKTAAEPRADVKAVAEQRADVEAAAEQRADVKAAAEQQGEGTPATEQRVEAEALAERQVTADRVPEQQVKAAKSAKPAVKRAAEPDRPLSRAKDRLTGAGRQSSATGGRKVPAAWIKAAETIAARAATRTEPTPPAAPARPAPAAQSQAEANPAQAVSAPAEAASVMPARAMSAPTQASATPSQATPAPAEAPGGASGQVASGSEAGVTPGAEAGEGSAARKPRPRTRTPRATAAKPAATEKTEAAESGKRTPSYREEAAELLAGGTERKRRTTRTPARNRPKDQTDES</sequence>
<feature type="compositionally biased region" description="Basic and acidic residues" evidence="1">
    <location>
        <begin position="1252"/>
        <end position="1270"/>
    </location>
</feature>
<dbReference type="Proteomes" id="UP000676967">
    <property type="component" value="Chromosome"/>
</dbReference>
<evidence type="ECO:0000313" key="3">
    <source>
        <dbReference type="Proteomes" id="UP000676967"/>
    </source>
</evidence>
<feature type="compositionally biased region" description="Low complexity" evidence="1">
    <location>
        <begin position="766"/>
        <end position="794"/>
    </location>
</feature>
<feature type="region of interest" description="Disordered" evidence="1">
    <location>
        <begin position="1125"/>
        <end position="1494"/>
    </location>
</feature>
<organism evidence="2 3">
    <name type="scientific">Actinoplanes ianthinogenes</name>
    <dbReference type="NCBI Taxonomy" id="122358"/>
    <lineage>
        <taxon>Bacteria</taxon>
        <taxon>Bacillati</taxon>
        <taxon>Actinomycetota</taxon>
        <taxon>Actinomycetes</taxon>
        <taxon>Micromonosporales</taxon>
        <taxon>Micromonosporaceae</taxon>
        <taxon>Actinoplanes</taxon>
    </lineage>
</organism>
<feature type="compositionally biased region" description="Basic and acidic residues" evidence="1">
    <location>
        <begin position="1208"/>
        <end position="1238"/>
    </location>
</feature>
<feature type="compositionally biased region" description="Low complexity" evidence="1">
    <location>
        <begin position="874"/>
        <end position="883"/>
    </location>
</feature>
<name>A0ABN6CJC2_9ACTN</name>